<dbReference type="Gene3D" id="3.30.40.10">
    <property type="entry name" value="Zinc/RING finger domain, C3HC4 (zinc finger)"/>
    <property type="match status" value="1"/>
</dbReference>
<dbReference type="AlphaFoldDB" id="A0AAU9N5P3"/>
<evidence type="ECO:0000256" key="4">
    <source>
        <dbReference type="PROSITE-ProRule" id="PRU00146"/>
    </source>
</evidence>
<feature type="region of interest" description="Disordered" evidence="5">
    <location>
        <begin position="382"/>
        <end position="403"/>
    </location>
</feature>
<evidence type="ECO:0000313" key="9">
    <source>
        <dbReference type="Proteomes" id="UP001157418"/>
    </source>
</evidence>
<dbReference type="PROSITE" id="PS50016">
    <property type="entry name" value="ZF_PHD_2"/>
    <property type="match status" value="1"/>
</dbReference>
<evidence type="ECO:0000313" key="8">
    <source>
        <dbReference type="EMBL" id="CAH1432273.1"/>
    </source>
</evidence>
<dbReference type="PROSITE" id="PS50090">
    <property type="entry name" value="MYB_LIKE"/>
    <property type="match status" value="1"/>
</dbReference>
<evidence type="ECO:0000256" key="2">
    <source>
        <dbReference type="ARBA" id="ARBA00022771"/>
    </source>
</evidence>
<evidence type="ECO:0000256" key="1">
    <source>
        <dbReference type="ARBA" id="ARBA00022723"/>
    </source>
</evidence>
<dbReference type="SMART" id="SM00249">
    <property type="entry name" value="PHD"/>
    <property type="match status" value="1"/>
</dbReference>
<evidence type="ECO:0000259" key="6">
    <source>
        <dbReference type="PROSITE" id="PS50016"/>
    </source>
</evidence>
<dbReference type="GO" id="GO:0008270">
    <property type="term" value="F:zinc ion binding"/>
    <property type="evidence" value="ECO:0007669"/>
    <property type="project" value="UniProtKB-KW"/>
</dbReference>
<dbReference type="InterPro" id="IPR009057">
    <property type="entry name" value="Homeodomain-like_sf"/>
</dbReference>
<feature type="region of interest" description="Disordered" evidence="5">
    <location>
        <begin position="246"/>
        <end position="273"/>
    </location>
</feature>
<dbReference type="PROSITE" id="PS01359">
    <property type="entry name" value="ZF_PHD_1"/>
    <property type="match status" value="1"/>
</dbReference>
<dbReference type="InterPro" id="IPR013083">
    <property type="entry name" value="Znf_RING/FYVE/PHD"/>
</dbReference>
<dbReference type="InterPro" id="IPR011011">
    <property type="entry name" value="Znf_FYVE_PHD"/>
</dbReference>
<reference evidence="8 9" key="1">
    <citation type="submission" date="2022-01" db="EMBL/GenBank/DDBJ databases">
        <authorList>
            <person name="Xiong W."/>
            <person name="Schranz E."/>
        </authorList>
    </citation>
    <scope>NUCLEOTIDE SEQUENCE [LARGE SCALE GENOMIC DNA]</scope>
</reference>
<dbReference type="InterPro" id="IPR001965">
    <property type="entry name" value="Znf_PHD"/>
</dbReference>
<dbReference type="InterPro" id="IPR019787">
    <property type="entry name" value="Znf_PHD-finger"/>
</dbReference>
<evidence type="ECO:0008006" key="10">
    <source>
        <dbReference type="Google" id="ProtNLM"/>
    </source>
</evidence>
<keyword evidence="3" id="KW-0862">Zinc</keyword>
<dbReference type="PANTHER" id="PTHR47863:SF10">
    <property type="entry name" value="HOMEODOMAIN-LIKE, ZINC FINGER, RING_FYVE_PHD-TYPE-RELATED"/>
    <property type="match status" value="1"/>
</dbReference>
<dbReference type="InterPro" id="IPR019786">
    <property type="entry name" value="Zinc_finger_PHD-type_CS"/>
</dbReference>
<name>A0AAU9N5P3_9ASTR</name>
<proteinExistence type="predicted"/>
<dbReference type="PANTHER" id="PTHR47863">
    <property type="entry name" value="RING/FYVE/PHD ZINC FINGER SUPERFAMILY PROTEIN"/>
    <property type="match status" value="1"/>
</dbReference>
<protein>
    <recommendedName>
        <fullName evidence="10">Myb-like domain-containing protein</fullName>
    </recommendedName>
</protein>
<dbReference type="SUPFAM" id="SSF57903">
    <property type="entry name" value="FYVE/PHD zinc finger"/>
    <property type="match status" value="1"/>
</dbReference>
<dbReference type="EMBL" id="CAKMRJ010003334">
    <property type="protein sequence ID" value="CAH1432273.1"/>
    <property type="molecule type" value="Genomic_DNA"/>
</dbReference>
<dbReference type="CDD" id="cd11660">
    <property type="entry name" value="SANT_TRF"/>
    <property type="match status" value="1"/>
</dbReference>
<feature type="domain" description="Myb-like" evidence="7">
    <location>
        <begin position="476"/>
        <end position="530"/>
    </location>
</feature>
<keyword evidence="2 4" id="KW-0863">Zinc-finger</keyword>
<dbReference type="Proteomes" id="UP001157418">
    <property type="component" value="Unassembled WGS sequence"/>
</dbReference>
<dbReference type="Gene3D" id="1.10.10.60">
    <property type="entry name" value="Homeodomain-like"/>
    <property type="match status" value="1"/>
</dbReference>
<accession>A0AAU9N5P3</accession>
<evidence type="ECO:0000256" key="3">
    <source>
        <dbReference type="ARBA" id="ARBA00022833"/>
    </source>
</evidence>
<dbReference type="InterPro" id="IPR001005">
    <property type="entry name" value="SANT/Myb"/>
</dbReference>
<dbReference type="SUPFAM" id="SSF46689">
    <property type="entry name" value="Homeodomain-like"/>
    <property type="match status" value="1"/>
</dbReference>
<organism evidence="8 9">
    <name type="scientific">Lactuca virosa</name>
    <dbReference type="NCBI Taxonomy" id="75947"/>
    <lineage>
        <taxon>Eukaryota</taxon>
        <taxon>Viridiplantae</taxon>
        <taxon>Streptophyta</taxon>
        <taxon>Embryophyta</taxon>
        <taxon>Tracheophyta</taxon>
        <taxon>Spermatophyta</taxon>
        <taxon>Magnoliopsida</taxon>
        <taxon>eudicotyledons</taxon>
        <taxon>Gunneridae</taxon>
        <taxon>Pentapetalae</taxon>
        <taxon>asterids</taxon>
        <taxon>campanulids</taxon>
        <taxon>Asterales</taxon>
        <taxon>Asteraceae</taxon>
        <taxon>Cichorioideae</taxon>
        <taxon>Cichorieae</taxon>
        <taxon>Lactucinae</taxon>
        <taxon>Lactuca</taxon>
    </lineage>
</organism>
<evidence type="ECO:0000259" key="7">
    <source>
        <dbReference type="PROSITE" id="PS50090"/>
    </source>
</evidence>
<evidence type="ECO:0000256" key="5">
    <source>
        <dbReference type="SAM" id="MobiDB-lite"/>
    </source>
</evidence>
<sequence>MASKSSIVPDIVWNWVIETLATYEQTDASTLIGLVRMAPAISGDLGKDAKEVVSLRILESLFPQSDEAVVDADAGQNGKITFDSSERCEDVLNKILRETPEHSARFEKEKWDVRSFLTHKRSSLPKCVLKKLKDMLLESSHPLLASLKEKSKLVTPNASQNTSPVNDENLDVQDTVAKDDTTILNLRKDKGKFQEKELQEADRVSNVQHDQQQLHFNDEKLPQDTHEKRVSVDNMENLESVVKLKDNKNVEPNALDEDEHLSKDENSMEQDGDQTDSLMNLCVKCNEGGELLVCSSESCPLQVHESCLGFAITFDENFNFFCPFCTYSRAISEYQEAKRKASQARNDLQAFSSFTVKKGSRPIESFKKPSEFEKDENRKLTGAFGETSEGNVANQNMTEGEGQKKVKVNGNVNESDIVSRHVDKHIPQPSTPKRKFKEKESQMEIIESSSSRELRKRKAQYTPPVVVPLLRRKTIPWTKSEEETLKEGVERYSSVNDRKIPWKEILDFGHNVFHKGRTTIDLKDKWRNIGKGTK</sequence>
<gene>
    <name evidence="8" type="ORF">LVIROSA_LOCUS18934</name>
</gene>
<keyword evidence="9" id="KW-1185">Reference proteome</keyword>
<keyword evidence="1" id="KW-0479">Metal-binding</keyword>
<comment type="caution">
    <text evidence="8">The sequence shown here is derived from an EMBL/GenBank/DDBJ whole genome shotgun (WGS) entry which is preliminary data.</text>
</comment>
<feature type="compositionally biased region" description="Polar residues" evidence="5">
    <location>
        <begin position="388"/>
        <end position="398"/>
    </location>
</feature>
<feature type="domain" description="PHD-type" evidence="6">
    <location>
        <begin position="279"/>
        <end position="328"/>
    </location>
</feature>